<evidence type="ECO:0000256" key="2">
    <source>
        <dbReference type="SAM" id="Phobius"/>
    </source>
</evidence>
<name>A0AAE0KPG5_9CHLO</name>
<dbReference type="GO" id="GO:0006801">
    <property type="term" value="P:superoxide metabolic process"/>
    <property type="evidence" value="ECO:0007669"/>
    <property type="project" value="InterPro"/>
</dbReference>
<feature type="compositionally biased region" description="Low complexity" evidence="1">
    <location>
        <begin position="630"/>
        <end position="648"/>
    </location>
</feature>
<evidence type="ECO:0000313" key="3">
    <source>
        <dbReference type="EMBL" id="KAK3255888.1"/>
    </source>
</evidence>
<feature type="compositionally biased region" description="Acidic residues" evidence="1">
    <location>
        <begin position="572"/>
        <end position="582"/>
    </location>
</feature>
<reference evidence="3 4" key="1">
    <citation type="journal article" date="2015" name="Genome Biol. Evol.">
        <title>Comparative Genomics of a Bacterivorous Green Alga Reveals Evolutionary Causalities and Consequences of Phago-Mixotrophic Mode of Nutrition.</title>
        <authorList>
            <person name="Burns J.A."/>
            <person name="Paasch A."/>
            <person name="Narechania A."/>
            <person name="Kim E."/>
        </authorList>
    </citation>
    <scope>NUCLEOTIDE SEQUENCE [LARGE SCALE GENOMIC DNA]</scope>
    <source>
        <strain evidence="3 4">PLY_AMNH</strain>
    </source>
</reference>
<evidence type="ECO:0000256" key="1">
    <source>
        <dbReference type="SAM" id="MobiDB-lite"/>
    </source>
</evidence>
<keyword evidence="2" id="KW-0812">Transmembrane</keyword>
<dbReference type="InterPro" id="IPR036423">
    <property type="entry name" value="SOD-like_Cu/Zn_dom_sf"/>
</dbReference>
<dbReference type="Proteomes" id="UP001190700">
    <property type="component" value="Unassembled WGS sequence"/>
</dbReference>
<keyword evidence="2" id="KW-0472">Membrane</keyword>
<feature type="transmembrane region" description="Helical" evidence="2">
    <location>
        <begin position="672"/>
        <end position="691"/>
    </location>
</feature>
<keyword evidence="2" id="KW-1133">Transmembrane helix</keyword>
<proteinExistence type="predicted"/>
<keyword evidence="4" id="KW-1185">Reference proteome</keyword>
<dbReference type="SUPFAM" id="SSF49329">
    <property type="entry name" value="Cu,Zn superoxide dismutase-like"/>
    <property type="match status" value="2"/>
</dbReference>
<organism evidence="3 4">
    <name type="scientific">Cymbomonas tetramitiformis</name>
    <dbReference type="NCBI Taxonomy" id="36881"/>
    <lineage>
        <taxon>Eukaryota</taxon>
        <taxon>Viridiplantae</taxon>
        <taxon>Chlorophyta</taxon>
        <taxon>Pyramimonadophyceae</taxon>
        <taxon>Pyramimonadales</taxon>
        <taxon>Pyramimonadaceae</taxon>
        <taxon>Cymbomonas</taxon>
    </lineage>
</organism>
<evidence type="ECO:0008006" key="5">
    <source>
        <dbReference type="Google" id="ProtNLM"/>
    </source>
</evidence>
<feature type="region of interest" description="Disordered" evidence="1">
    <location>
        <begin position="630"/>
        <end position="664"/>
    </location>
</feature>
<feature type="compositionally biased region" description="Acidic residues" evidence="1">
    <location>
        <begin position="649"/>
        <end position="664"/>
    </location>
</feature>
<sequence length="757" mass="80957">MVASISEFQDYIDLSPHIEGTVNLTQASDTAITITYELFGLPSEEEGTIAVHEGHTCDNAGGDYYRSSSDPWTETYSADVYGYANGSFTVETGYPYQNNSGHVVVVDDGAHEPLGCGGLVEQAYGLHVHEGTTCSNADDVGGHYYSTENDTWTGPYATYVPDGYGNAKGTFMILTGYSCFSSSDYGPETYTANDYYQDHAVVVHGEEDVRLGCGLLSTVLTSDYSDYFDTSVITDEATEAISSSDAGSSATTGCPYEASIGRYPGYEGEYTRISGPVSVGQALLGSDYLISEYIQVTYNLTGAQQGKMVASIREFQDYIDLSPHIEGTVNLTQASDTAITITYELFGLPSEEEGTIAVHEGHTCDNAGGDYYRSSSDPWTETYSADVYGYANGSFTVETGYPYQNNSGHVVVVDDGAHEPLGCGGLVEQAYGLHVHEGTTCSNADDVGGHYYSTENDTWTGPYATYVPDGYGNAKGTFMILTGYSCFSSSDYGPETYTANDYYQDHAVVVHGEEDVRLGCGLLSTVLTSDYSDYSAITDEATEDNSSSDAESSGSSTTGGTSSSNASSTTTDDSDSSSDYSEDSSVSTDVEDAVPPSEYTDVSSDYSMSHDVEYSVNPFSDYSTISDDTTSHYNSTNSSSTNSSSSDTSSEDGTSDSDSGDDDDAEDDMMKIIFGVTLLSFIPIIGVCLYLRKPRVTAEEEHERMLQKQMDEDISMSKLKESTRRATMNLQHGVAGTGCSAPRPTGAAGWGRGCLAG</sequence>
<dbReference type="GO" id="GO:0046872">
    <property type="term" value="F:metal ion binding"/>
    <property type="evidence" value="ECO:0007669"/>
    <property type="project" value="InterPro"/>
</dbReference>
<feature type="compositionally biased region" description="Low complexity" evidence="1">
    <location>
        <begin position="544"/>
        <end position="571"/>
    </location>
</feature>
<comment type="caution">
    <text evidence="3">The sequence shown here is derived from an EMBL/GenBank/DDBJ whole genome shotgun (WGS) entry which is preliminary data.</text>
</comment>
<gene>
    <name evidence="3" type="ORF">CYMTET_34956</name>
</gene>
<dbReference type="EMBL" id="LGRX02022162">
    <property type="protein sequence ID" value="KAK3255888.1"/>
    <property type="molecule type" value="Genomic_DNA"/>
</dbReference>
<evidence type="ECO:0000313" key="4">
    <source>
        <dbReference type="Proteomes" id="UP001190700"/>
    </source>
</evidence>
<dbReference type="AlphaFoldDB" id="A0AAE0KPG5"/>
<protein>
    <recommendedName>
        <fullName evidence="5">Superoxide dismutase copper/zinc binding domain-containing protein</fullName>
    </recommendedName>
</protein>
<accession>A0AAE0KPG5</accession>
<feature type="region of interest" description="Disordered" evidence="1">
    <location>
        <begin position="540"/>
        <end position="606"/>
    </location>
</feature>